<name>E1YM87_9BACT</name>
<sequence>MLAIKGIYNNGKIDLQEKIKTIKSVPVIVTFLEEIESPVETGLDINSFSFNKSREITKHYHGSLSDAVIEERRHAL</sequence>
<dbReference type="AlphaFoldDB" id="E1YM87"/>
<dbReference type="EMBL" id="FR695877">
    <property type="protein sequence ID" value="CBX31220.1"/>
    <property type="molecule type" value="Genomic_DNA"/>
</dbReference>
<protein>
    <submittedName>
        <fullName evidence="1">Uncharacterized protein</fullName>
    </submittedName>
</protein>
<evidence type="ECO:0000313" key="1">
    <source>
        <dbReference type="EMBL" id="CBX31220.1"/>
    </source>
</evidence>
<proteinExistence type="predicted"/>
<gene>
    <name evidence="1" type="ORF">N47_E47320</name>
</gene>
<reference evidence="1" key="1">
    <citation type="journal article" date="2011" name="Environ. Microbiol.">
        <title>Genomic insights into the metabolic potential of the polycyclic aromatic hydrocarbon degrading sulfate-reducing Deltaproteobacterium N47.</title>
        <authorList>
            <person name="Bergmann F."/>
            <person name="Selesi D."/>
            <person name="Weinmaier T."/>
            <person name="Tischler P."/>
            <person name="Rattei T."/>
            <person name="Meckenstock R.U."/>
        </authorList>
    </citation>
    <scope>NUCLEOTIDE SEQUENCE</scope>
</reference>
<accession>E1YM87</accession>
<organism evidence="1">
    <name type="scientific">uncultured Desulfobacterium sp</name>
    <dbReference type="NCBI Taxonomy" id="201089"/>
    <lineage>
        <taxon>Bacteria</taxon>
        <taxon>Pseudomonadati</taxon>
        <taxon>Thermodesulfobacteriota</taxon>
        <taxon>Desulfobacteria</taxon>
        <taxon>Desulfobacterales</taxon>
        <taxon>Desulfobacteriaceae</taxon>
        <taxon>Desulfobacterium</taxon>
        <taxon>environmental samples</taxon>
    </lineage>
</organism>